<evidence type="ECO:0000313" key="2">
    <source>
        <dbReference type="EMBL" id="NQV66508.1"/>
    </source>
</evidence>
<proteinExistence type="predicted"/>
<gene>
    <name evidence="2" type="ORF">HQ497_14195</name>
</gene>
<name>A0A973AA65_9GAMM</name>
<reference evidence="2" key="1">
    <citation type="submission" date="2020-05" db="EMBL/GenBank/DDBJ databases">
        <title>Sulfur intermediates as new biogeochemical hubs in an aquatic model microbial ecosystem.</title>
        <authorList>
            <person name="Vigneron A."/>
        </authorList>
    </citation>
    <scope>NUCLEOTIDE SEQUENCE</scope>
    <source>
        <strain evidence="2">Bin.250</strain>
    </source>
</reference>
<dbReference type="Pfam" id="PF00561">
    <property type="entry name" value="Abhydrolase_1"/>
    <property type="match status" value="1"/>
</dbReference>
<evidence type="ECO:0000313" key="3">
    <source>
        <dbReference type="Proteomes" id="UP000754644"/>
    </source>
</evidence>
<dbReference type="PANTHER" id="PTHR43433:SF5">
    <property type="entry name" value="AB HYDROLASE-1 DOMAIN-CONTAINING PROTEIN"/>
    <property type="match status" value="1"/>
</dbReference>
<dbReference type="SUPFAM" id="SSF53474">
    <property type="entry name" value="alpha/beta-Hydrolases"/>
    <property type="match status" value="1"/>
</dbReference>
<dbReference type="GO" id="GO:0016787">
    <property type="term" value="F:hydrolase activity"/>
    <property type="evidence" value="ECO:0007669"/>
    <property type="project" value="UniProtKB-KW"/>
</dbReference>
<dbReference type="Gene3D" id="3.40.50.1820">
    <property type="entry name" value="alpha/beta hydrolase"/>
    <property type="match status" value="1"/>
</dbReference>
<feature type="domain" description="AB hydrolase-1" evidence="1">
    <location>
        <begin position="58"/>
        <end position="220"/>
    </location>
</feature>
<evidence type="ECO:0000259" key="1">
    <source>
        <dbReference type="Pfam" id="PF00561"/>
    </source>
</evidence>
<dbReference type="InterPro" id="IPR029058">
    <property type="entry name" value="AB_hydrolase_fold"/>
</dbReference>
<dbReference type="AlphaFoldDB" id="A0A973AA65"/>
<dbReference type="PANTHER" id="PTHR43433">
    <property type="entry name" value="HYDROLASE, ALPHA/BETA FOLD FAMILY PROTEIN"/>
    <property type="match status" value="1"/>
</dbReference>
<dbReference type="Proteomes" id="UP000754644">
    <property type="component" value="Unassembled WGS sequence"/>
</dbReference>
<dbReference type="InterPro" id="IPR000073">
    <property type="entry name" value="AB_hydrolase_1"/>
</dbReference>
<dbReference type="InterPro" id="IPR050471">
    <property type="entry name" value="AB_hydrolase"/>
</dbReference>
<organism evidence="2 3">
    <name type="scientific">SAR86 cluster bacterium</name>
    <dbReference type="NCBI Taxonomy" id="2030880"/>
    <lineage>
        <taxon>Bacteria</taxon>
        <taxon>Pseudomonadati</taxon>
        <taxon>Pseudomonadota</taxon>
        <taxon>Gammaproteobacteria</taxon>
        <taxon>SAR86 cluster</taxon>
    </lineage>
</organism>
<comment type="caution">
    <text evidence="2">The sequence shown here is derived from an EMBL/GenBank/DDBJ whole genome shotgun (WGS) entry which is preliminary data.</text>
</comment>
<keyword evidence="2" id="KW-0378">Hydrolase</keyword>
<protein>
    <submittedName>
        <fullName evidence="2">Alpha/beta hydrolase</fullName>
    </submittedName>
</protein>
<dbReference type="EMBL" id="JABMOJ010000530">
    <property type="protein sequence ID" value="NQV66508.1"/>
    <property type="molecule type" value="Genomic_DNA"/>
</dbReference>
<accession>A0A973AA65</accession>
<sequence length="236" mass="26120">MSDLKKHLVLIAGINNSAILWDQFAVHSPPWLVLHRRECPPLADVNDIAAALLVDLPDKFYLCGFSFGGYVSMAILAAAKHRIEGLILANTQDGTDTAEQVEFRQKSIHVASQGNYEALALAQTDKVFHGDSAAIQHLQATRERMISDYGEERFIAHQKACTTRPDSKKLLNAVSMPVLVVVGEDDRVIPKRVQEDMARNIPNCAYKSISGAGHMMPLEKAEAFSRLVVDWIEVQS</sequence>